<proteinExistence type="inferred from homology"/>
<keyword evidence="4" id="KW-0690">Ribosome biogenesis</keyword>
<organism evidence="7 8">
    <name type="scientific">Litorivivens lipolytica</name>
    <dbReference type="NCBI Taxonomy" id="1524264"/>
    <lineage>
        <taxon>Bacteria</taxon>
        <taxon>Pseudomonadati</taxon>
        <taxon>Pseudomonadota</taxon>
        <taxon>Gammaproteobacteria</taxon>
        <taxon>Litorivivens</taxon>
    </lineage>
</organism>
<dbReference type="PANTHER" id="PTHR38099">
    <property type="entry name" value="LARGE RIBOSOMAL RNA SUBUNIT ACCUMULATION PROTEIN YCED"/>
    <property type="match status" value="1"/>
</dbReference>
<gene>
    <name evidence="7" type="ORF">FHR99_000782</name>
</gene>
<dbReference type="GO" id="GO:0005829">
    <property type="term" value="C:cytosol"/>
    <property type="evidence" value="ECO:0007669"/>
    <property type="project" value="TreeGrafter"/>
</dbReference>
<feature type="compositionally biased region" description="Basic and acidic residues" evidence="6">
    <location>
        <begin position="157"/>
        <end position="174"/>
    </location>
</feature>
<comment type="function">
    <text evidence="1">Plays a role in synthesis, processing and/or stability of 23S rRNA.</text>
</comment>
<comment type="similarity">
    <text evidence="2">Belongs to the DUF177 domain family.</text>
</comment>
<evidence type="ECO:0000256" key="6">
    <source>
        <dbReference type="SAM" id="MobiDB-lite"/>
    </source>
</evidence>
<evidence type="ECO:0000256" key="2">
    <source>
        <dbReference type="ARBA" id="ARBA00010740"/>
    </source>
</evidence>
<protein>
    <recommendedName>
        <fullName evidence="3">Large ribosomal RNA subunit accumulation protein YceD</fullName>
    </recommendedName>
    <alternativeName>
        <fullName evidence="5">23S rRNA accumulation protein YceD</fullName>
    </alternativeName>
</protein>
<sequence>MRRQPLPRQVDARKLTSTDVEISGCQPVSDFPRFAAGLCDNGGEVDVKLHFFRDDSSIHRLSASLATRVSVVCQRCMQGMPIDIRSEFELGIVWTEAQAKALPRELDSVILGEEPLELLPLIEDELIIETPFTNFHPVGECQPAGPVAYGEEQPETAEERDNPFAVLKDLKSSD</sequence>
<keyword evidence="8" id="KW-1185">Reference proteome</keyword>
<dbReference type="InterPro" id="IPR003772">
    <property type="entry name" value="YceD"/>
</dbReference>
<evidence type="ECO:0000256" key="4">
    <source>
        <dbReference type="ARBA" id="ARBA00022517"/>
    </source>
</evidence>
<dbReference type="AlphaFoldDB" id="A0A7W4Z643"/>
<dbReference type="EMBL" id="JACHWY010000001">
    <property type="protein sequence ID" value="MBB3046546.1"/>
    <property type="molecule type" value="Genomic_DNA"/>
</dbReference>
<dbReference type="GO" id="GO:0042254">
    <property type="term" value="P:ribosome biogenesis"/>
    <property type="evidence" value="ECO:0007669"/>
    <property type="project" value="UniProtKB-KW"/>
</dbReference>
<dbReference type="Pfam" id="PF02620">
    <property type="entry name" value="YceD"/>
    <property type="match status" value="1"/>
</dbReference>
<reference evidence="7 8" key="1">
    <citation type="submission" date="2020-08" db="EMBL/GenBank/DDBJ databases">
        <title>Genomic Encyclopedia of Type Strains, Phase III (KMG-III): the genomes of soil and plant-associated and newly described type strains.</title>
        <authorList>
            <person name="Whitman W."/>
        </authorList>
    </citation>
    <scope>NUCLEOTIDE SEQUENCE [LARGE SCALE GENOMIC DNA]</scope>
    <source>
        <strain evidence="7 8">CECT 8654</strain>
    </source>
</reference>
<name>A0A7W4Z643_9GAMM</name>
<dbReference type="Proteomes" id="UP000537130">
    <property type="component" value="Unassembled WGS sequence"/>
</dbReference>
<evidence type="ECO:0000256" key="1">
    <source>
        <dbReference type="ARBA" id="ARBA00002868"/>
    </source>
</evidence>
<evidence type="ECO:0000256" key="5">
    <source>
        <dbReference type="ARBA" id="ARBA00031841"/>
    </source>
</evidence>
<feature type="region of interest" description="Disordered" evidence="6">
    <location>
        <begin position="145"/>
        <end position="174"/>
    </location>
</feature>
<accession>A0A7W4Z643</accession>
<comment type="caution">
    <text evidence="7">The sequence shown here is derived from an EMBL/GenBank/DDBJ whole genome shotgun (WGS) entry which is preliminary data.</text>
</comment>
<dbReference type="RefSeq" id="WP_183409236.1">
    <property type="nucleotide sequence ID" value="NZ_JACHWY010000001.1"/>
</dbReference>
<evidence type="ECO:0000256" key="3">
    <source>
        <dbReference type="ARBA" id="ARBA00015716"/>
    </source>
</evidence>
<dbReference type="PANTHER" id="PTHR38099:SF1">
    <property type="entry name" value="LARGE RIBOSOMAL RNA SUBUNIT ACCUMULATION PROTEIN YCED"/>
    <property type="match status" value="1"/>
</dbReference>
<evidence type="ECO:0000313" key="7">
    <source>
        <dbReference type="EMBL" id="MBB3046546.1"/>
    </source>
</evidence>
<evidence type="ECO:0000313" key="8">
    <source>
        <dbReference type="Proteomes" id="UP000537130"/>
    </source>
</evidence>
<dbReference type="InterPro" id="IPR039255">
    <property type="entry name" value="YceD_bac"/>
</dbReference>